<dbReference type="InterPro" id="IPR051698">
    <property type="entry name" value="Transposase_11-like"/>
</dbReference>
<sequence length="374" mass="41193">MQTREVMPLTQVFVSISDPRSARRVRHDLSELLTVAVCAVLCSADEFSDIEAWAKERIDWLRGFLVLEHGIPSHDTFGRVFAALNPREFEAAFRRWVGQLVPALGPDAVVAIDGKTSRRSTTKAAANPLHLVSAFAADVGLVLGQTATAEKSNEITAIPELLATLALQGCVVTIDAMGTQTGIAKAIRDGGADYVLCVKDNHPKLVESFLLAQAGVGGPLRPSSTSESCEDGHGRTEVRRCWAFDAVDRLYKAEQWPDLKSFAIVECERTVGTKTSCERRYYISSLPAEATRIAHAVRSHWEVENRLHWCLDVLFNEDQSTVRTGFAANNLAIVRHIVMNLLRLNTSRKGSIKTKRMLAATSDTFRAELLGFMT</sequence>
<evidence type="ECO:0000313" key="5">
    <source>
        <dbReference type="Proteomes" id="UP000002588"/>
    </source>
</evidence>
<dbReference type="eggNOG" id="COG5433">
    <property type="taxonomic scope" value="Bacteria"/>
</dbReference>
<name>A1K762_AZOSB</name>
<dbReference type="Pfam" id="PF13808">
    <property type="entry name" value="DDE_Tnp_1_assoc"/>
    <property type="match status" value="1"/>
</dbReference>
<evidence type="ECO:0000313" key="3">
    <source>
        <dbReference type="EMBL" id="CAL94667.1"/>
    </source>
</evidence>
<evidence type="ECO:0000259" key="1">
    <source>
        <dbReference type="Pfam" id="PF01609"/>
    </source>
</evidence>
<dbReference type="Proteomes" id="UP000002588">
    <property type="component" value="Chromosome"/>
</dbReference>
<feature type="domain" description="H repeat-associated protein N-terminal" evidence="2">
    <location>
        <begin position="11"/>
        <end position="97"/>
    </location>
</feature>
<dbReference type="PANTHER" id="PTHR30298">
    <property type="entry name" value="H REPEAT-ASSOCIATED PREDICTED TRANSPOSASE"/>
    <property type="match status" value="1"/>
</dbReference>
<protein>
    <submittedName>
        <fullName evidence="3">H repeat-associated protein</fullName>
    </submittedName>
    <submittedName>
        <fullName evidence="4">Transposase</fullName>
    </submittedName>
</protein>
<dbReference type="PANTHER" id="PTHR30298:SF0">
    <property type="entry name" value="PROTEIN YBFL-RELATED"/>
    <property type="match status" value="1"/>
</dbReference>
<proteinExistence type="predicted"/>
<dbReference type="EMBL" id="AM406670">
    <property type="protein sequence ID" value="CAL94667.1"/>
    <property type="molecule type" value="Genomic_DNA"/>
</dbReference>
<dbReference type="InterPro" id="IPR047647">
    <property type="entry name" value="ISAs1_transpos"/>
</dbReference>
<dbReference type="GO" id="GO:0004803">
    <property type="term" value="F:transposase activity"/>
    <property type="evidence" value="ECO:0007669"/>
    <property type="project" value="InterPro"/>
</dbReference>
<dbReference type="KEGG" id="azo:azo2983"/>
<dbReference type="InterPro" id="IPR032806">
    <property type="entry name" value="YbfD_N"/>
</dbReference>
<evidence type="ECO:0000313" key="4">
    <source>
        <dbReference type="EMBL" id="CAL95599.1"/>
    </source>
</evidence>
<dbReference type="AlphaFoldDB" id="A1K762"/>
<evidence type="ECO:0000259" key="2">
    <source>
        <dbReference type="Pfam" id="PF13808"/>
    </source>
</evidence>
<dbReference type="HOGENOM" id="CLU_046404_0_1_4"/>
<dbReference type="KEGG" id="azo:azo2050"/>
<dbReference type="GO" id="GO:0006313">
    <property type="term" value="P:DNA transposition"/>
    <property type="evidence" value="ECO:0007669"/>
    <property type="project" value="InterPro"/>
</dbReference>
<dbReference type="RefSeq" id="WP_011765781.1">
    <property type="nucleotide sequence ID" value="NC_008702.1"/>
</dbReference>
<gene>
    <name evidence="3" type="ordered locus">azo2050</name>
    <name evidence="4" type="ordered locus">azo2983</name>
</gene>
<accession>A1K762</accession>
<keyword evidence="5" id="KW-1185">Reference proteome</keyword>
<dbReference type="NCBIfam" id="NF033564">
    <property type="entry name" value="transpos_ISAs1"/>
    <property type="match status" value="1"/>
</dbReference>
<dbReference type="InterPro" id="IPR002559">
    <property type="entry name" value="Transposase_11"/>
</dbReference>
<dbReference type="Pfam" id="PF01609">
    <property type="entry name" value="DDE_Tnp_1"/>
    <property type="match status" value="1"/>
</dbReference>
<feature type="domain" description="Transposase IS4-like" evidence="1">
    <location>
        <begin position="107"/>
        <end position="341"/>
    </location>
</feature>
<dbReference type="EMBL" id="AM406670">
    <property type="protein sequence ID" value="CAL95599.1"/>
    <property type="molecule type" value="Genomic_DNA"/>
</dbReference>
<dbReference type="GO" id="GO:0003677">
    <property type="term" value="F:DNA binding"/>
    <property type="evidence" value="ECO:0007669"/>
    <property type="project" value="InterPro"/>
</dbReference>
<reference evidence="3 5" key="1">
    <citation type="journal article" date="2006" name="Nat. Biotechnol.">
        <title>Complete genome of the mutualistic, N2-fixing grass endophyte Azoarcus sp. strain BH72.</title>
        <authorList>
            <person name="Krause A."/>
            <person name="Ramakumar A."/>
            <person name="Bartels D."/>
            <person name="Battistoni F."/>
            <person name="Bekel T."/>
            <person name="Boch J."/>
            <person name="Boehm M."/>
            <person name="Friedrich F."/>
            <person name="Hurek T."/>
            <person name="Krause L."/>
            <person name="Linke B."/>
            <person name="McHardy A.C."/>
            <person name="Sarkar A."/>
            <person name="Schneiker S."/>
            <person name="Syed A.A."/>
            <person name="Thauer R."/>
            <person name="Vorhoelter F.-J."/>
            <person name="Weidner S."/>
            <person name="Puehler A."/>
            <person name="Reinhold-Hurek B."/>
            <person name="Kaiser O."/>
            <person name="Goesmann A."/>
        </authorList>
    </citation>
    <scope>NUCLEOTIDE SEQUENCE [LARGE SCALE GENOMIC DNA]</scope>
    <source>
        <strain evidence="3 5">BH72</strain>
    </source>
</reference>
<organism evidence="3 5">
    <name type="scientific">Azoarcus sp. (strain BH72)</name>
    <dbReference type="NCBI Taxonomy" id="418699"/>
    <lineage>
        <taxon>Bacteria</taxon>
        <taxon>Pseudomonadati</taxon>
        <taxon>Pseudomonadota</taxon>
        <taxon>Betaproteobacteria</taxon>
        <taxon>Rhodocyclales</taxon>
        <taxon>Zoogloeaceae</taxon>
        <taxon>Azoarcus</taxon>
    </lineage>
</organism>